<feature type="domain" description="Peptidase S9 prolyl oligopeptidase catalytic" evidence="3">
    <location>
        <begin position="756"/>
        <end position="928"/>
    </location>
</feature>
<gene>
    <name evidence="4" type="ORF">DDZ15_15205</name>
</gene>
<evidence type="ECO:0000256" key="1">
    <source>
        <dbReference type="ARBA" id="ARBA00022801"/>
    </source>
</evidence>
<dbReference type="PANTHER" id="PTHR42776">
    <property type="entry name" value="SERINE PEPTIDASE S9 FAMILY MEMBER"/>
    <property type="match status" value="1"/>
</dbReference>
<dbReference type="GO" id="GO:0006508">
    <property type="term" value="P:proteolysis"/>
    <property type="evidence" value="ECO:0007669"/>
    <property type="project" value="InterPro"/>
</dbReference>
<keyword evidence="5" id="KW-1185">Reference proteome</keyword>
<sequence>MPYFHIGLLHYMDVIHFSTKRTAIPMLSIKKTAFCLVLALLFIPGQAISQDQFTFEDVMKFEDIKTPVISADGRWVAYGVWPEIGDGEVRIRYVDDSRTHTIDRGERPQLTHDGSWAGALIQPPAVPLPDTQSDDTHPSLVLLSTATGDTIQFADVRSFSFTENGEWTLIRHYRPDDLDDAAKKNSRLGYPVTLHHLSSGTSRMIPFVHESAADSSSSLFAYSTVDTSGTINSLRVIGLSGPDEDELRLAGGDNMLYSNLTWDHDLMRFAYTSAHMDTSRNFTPGDAEIYMVDASTGDLTLLVEPDDIAAGYRLREPNRLTWTHDGNRLFFGVQDAVMVQIDETDTPEDSLTIDNLYSVERILREIEGDVWHWDDPQIKTHEKQTWNQRKNHLYTAVYHIDRDEIVQLATQTVPDVQVVHHNGKTMGYSDLPYQKLRTWDAAYRDVYLIDIQSGVHEPLLKKHRFRAQLSDGGHFTAWFDGTDWYLQNNQNGIQKNLTASIPTPFADEDNDRPRPSGSYGIAGWTDNDRSVLIYDKYDIWQFDTETGEADIVTAGTGRDRQMIFRIYDTDPEKETFSRNERLLLTMYHDRDKHYGFYEARVGNEGVSALLENQKRYRIIEKASGSNAILFTQESYTEYPNLWVSGNLMFRNPRQVTDLHSDLTERFAWGRAELVEWLNMDGRPVQGVLIYPGYYEEGKRYPVFIYYYERFSQRLYEFNKPVTNHRPNFAQYTSDGYAVFLPDIWFDVPIPGYSATKNLVPGVHKLVEMGVADPDAIGLHGHSWSGYLTAQVITQTDIFAAAVAGAPVGNMTSAYSGIRWGSGLARQFQYEQTQSRLGVSMWENLSPYIENSPVFFADRINTPIMIQHGDADEAVPWYQSIELYLALRRLGKESVFLQYHDEPHHLRKMANRLDYAIKMKEYMDHYLKGDPAPAWIREGVPYRGE</sequence>
<dbReference type="Pfam" id="PF00326">
    <property type="entry name" value="Peptidase_S9"/>
    <property type="match status" value="1"/>
</dbReference>
<dbReference type="PANTHER" id="PTHR42776:SF4">
    <property type="entry name" value="ACYLAMINO-ACID-RELEASING ENZYME"/>
    <property type="match status" value="1"/>
</dbReference>
<dbReference type="InterPro" id="IPR001375">
    <property type="entry name" value="Peptidase_S9_cat"/>
</dbReference>
<accession>A0A316TT43</accession>
<name>A0A316TT43_9BACT</name>
<dbReference type="AlphaFoldDB" id="A0A316TT43"/>
<evidence type="ECO:0000259" key="3">
    <source>
        <dbReference type="Pfam" id="PF00326"/>
    </source>
</evidence>
<evidence type="ECO:0000313" key="5">
    <source>
        <dbReference type="Proteomes" id="UP000245533"/>
    </source>
</evidence>
<organism evidence="4 5">
    <name type="scientific">Rhodohalobacter mucosus</name>
    <dbReference type="NCBI Taxonomy" id="2079485"/>
    <lineage>
        <taxon>Bacteria</taxon>
        <taxon>Pseudomonadati</taxon>
        <taxon>Balneolota</taxon>
        <taxon>Balneolia</taxon>
        <taxon>Balneolales</taxon>
        <taxon>Balneolaceae</taxon>
        <taxon>Rhodohalobacter</taxon>
    </lineage>
</organism>
<dbReference type="Proteomes" id="UP000245533">
    <property type="component" value="Unassembled WGS sequence"/>
</dbReference>
<dbReference type="EMBL" id="QGGB01000010">
    <property type="protein sequence ID" value="PWN05412.1"/>
    <property type="molecule type" value="Genomic_DNA"/>
</dbReference>
<evidence type="ECO:0000313" key="4">
    <source>
        <dbReference type="EMBL" id="PWN05412.1"/>
    </source>
</evidence>
<reference evidence="4 5" key="1">
    <citation type="submission" date="2018-05" db="EMBL/GenBank/DDBJ databases">
        <title>Rhodohalobacter halophilus gen. nov., sp. nov., a moderately halophilic member of the family Balneolaceae.</title>
        <authorList>
            <person name="Liu Z.-W."/>
        </authorList>
    </citation>
    <scope>NUCLEOTIDE SEQUENCE [LARGE SCALE GENOMIC DNA]</scope>
    <source>
        <strain evidence="4 5">8A47</strain>
    </source>
</reference>
<comment type="caution">
    <text evidence="4">The sequence shown here is derived from an EMBL/GenBank/DDBJ whole genome shotgun (WGS) entry which is preliminary data.</text>
</comment>
<dbReference type="SUPFAM" id="SSF82171">
    <property type="entry name" value="DPP6 N-terminal domain-like"/>
    <property type="match status" value="1"/>
</dbReference>
<protein>
    <submittedName>
        <fullName evidence="4">S9 family peptidase</fullName>
    </submittedName>
</protein>
<dbReference type="GO" id="GO:0004252">
    <property type="term" value="F:serine-type endopeptidase activity"/>
    <property type="evidence" value="ECO:0007669"/>
    <property type="project" value="TreeGrafter"/>
</dbReference>
<evidence type="ECO:0000256" key="2">
    <source>
        <dbReference type="SAM" id="MobiDB-lite"/>
    </source>
</evidence>
<dbReference type="InterPro" id="IPR029058">
    <property type="entry name" value="AB_hydrolase_fold"/>
</dbReference>
<dbReference type="SUPFAM" id="SSF53474">
    <property type="entry name" value="alpha/beta-Hydrolases"/>
    <property type="match status" value="1"/>
</dbReference>
<proteinExistence type="predicted"/>
<feature type="region of interest" description="Disordered" evidence="2">
    <location>
        <begin position="501"/>
        <end position="521"/>
    </location>
</feature>
<dbReference type="Gene3D" id="3.40.50.1820">
    <property type="entry name" value="alpha/beta hydrolase"/>
    <property type="match status" value="1"/>
</dbReference>
<keyword evidence="1" id="KW-0378">Hydrolase</keyword>